<reference evidence="2" key="4">
    <citation type="journal article" date="2015" name="G3 (Bethesda)">
        <title>Genome sequences of three phytopathogenic species of the Magnaporthaceae family of fungi.</title>
        <authorList>
            <person name="Okagaki L.H."/>
            <person name="Nunes C.C."/>
            <person name="Sailsbery J."/>
            <person name="Clay B."/>
            <person name="Brown D."/>
            <person name="John T."/>
            <person name="Oh Y."/>
            <person name="Young N."/>
            <person name="Fitzgerald M."/>
            <person name="Haas B.J."/>
            <person name="Zeng Q."/>
            <person name="Young S."/>
            <person name="Adiconis X."/>
            <person name="Fan L."/>
            <person name="Levin J.Z."/>
            <person name="Mitchell T.K."/>
            <person name="Okubara P.A."/>
            <person name="Farman M.L."/>
            <person name="Kohn L.M."/>
            <person name="Birren B."/>
            <person name="Ma L.-J."/>
            <person name="Dean R.A."/>
        </authorList>
    </citation>
    <scope>NUCLEOTIDE SEQUENCE</scope>
    <source>
        <strain evidence="2">R3-111a-1</strain>
    </source>
</reference>
<evidence type="ECO:0000313" key="3">
    <source>
        <dbReference type="Proteomes" id="UP000006039"/>
    </source>
</evidence>
<dbReference type="HOGENOM" id="CLU_2073319_0_0_1"/>
<dbReference type="AlphaFoldDB" id="J3PLH7"/>
<name>J3PLH7_GAET3</name>
<dbReference type="Proteomes" id="UP000006039">
    <property type="component" value="Unassembled WGS sequence"/>
</dbReference>
<evidence type="ECO:0000313" key="2">
    <source>
        <dbReference type="EnsemblFungi" id="EJT67969"/>
    </source>
</evidence>
<sequence>MSQFFASAGIGVVNLFERHKKRRYGVHATPIYVLADRGLENLIRTRIKQEPAARAPRERYEYPFFAALANGHKSAVAALLGLSSTICDGVDITEADTRLWRGFSSTAGRISTLKSKVD</sequence>
<protein>
    <submittedName>
        <fullName evidence="1 2">Uncharacterized protein</fullName>
    </submittedName>
</protein>
<dbReference type="EnsemblFungi" id="EJT67969">
    <property type="protein sequence ID" value="EJT67969"/>
    <property type="gene ID" value="GGTG_14454"/>
</dbReference>
<dbReference type="GeneID" id="20354912"/>
<organism evidence="1">
    <name type="scientific">Gaeumannomyces tritici (strain R3-111a-1)</name>
    <name type="common">Wheat and barley take-all root rot fungus</name>
    <name type="synonym">Gaeumannomyces graminis var. tritici</name>
    <dbReference type="NCBI Taxonomy" id="644352"/>
    <lineage>
        <taxon>Eukaryota</taxon>
        <taxon>Fungi</taxon>
        <taxon>Dikarya</taxon>
        <taxon>Ascomycota</taxon>
        <taxon>Pezizomycotina</taxon>
        <taxon>Sordariomycetes</taxon>
        <taxon>Sordariomycetidae</taxon>
        <taxon>Magnaporthales</taxon>
        <taxon>Magnaporthaceae</taxon>
        <taxon>Gaeumannomyces</taxon>
    </lineage>
</organism>
<gene>
    <name evidence="2" type="primary">20354912</name>
    <name evidence="1" type="ORF">GGTG_14454</name>
</gene>
<reference evidence="1" key="3">
    <citation type="submission" date="2010-09" db="EMBL/GenBank/DDBJ databases">
        <title>Annotation of Gaeumannomyces graminis var. tritici R3-111a-1.</title>
        <authorList>
            <consortium name="The Broad Institute Genome Sequencing Platform"/>
            <person name="Ma L.-J."/>
            <person name="Dead R."/>
            <person name="Young S.K."/>
            <person name="Zeng Q."/>
            <person name="Gargeya S."/>
            <person name="Fitzgerald M."/>
            <person name="Haas B."/>
            <person name="Abouelleil A."/>
            <person name="Alvarado L."/>
            <person name="Arachchi H.M."/>
            <person name="Berlin A."/>
            <person name="Brown A."/>
            <person name="Chapman S.B."/>
            <person name="Chen Z."/>
            <person name="Dunbar C."/>
            <person name="Freedman E."/>
            <person name="Gearin G."/>
            <person name="Gellesch M."/>
            <person name="Goldberg J."/>
            <person name="Griggs A."/>
            <person name="Gujja S."/>
            <person name="Heiman D."/>
            <person name="Howarth C."/>
            <person name="Larson L."/>
            <person name="Lui A."/>
            <person name="MacDonald P.J.P."/>
            <person name="Mehta T."/>
            <person name="Montmayeur A."/>
            <person name="Murphy C."/>
            <person name="Neiman D."/>
            <person name="Pearson M."/>
            <person name="Priest M."/>
            <person name="Roberts A."/>
            <person name="Saif S."/>
            <person name="Shea T."/>
            <person name="Shenoy N."/>
            <person name="Sisk P."/>
            <person name="Stolte C."/>
            <person name="Sykes S."/>
            <person name="Yandava C."/>
            <person name="Wortman J."/>
            <person name="Nusbaum C."/>
            <person name="Birren B."/>
        </authorList>
    </citation>
    <scope>NUCLEOTIDE SEQUENCE</scope>
    <source>
        <strain evidence="1">R3-111a-1</strain>
    </source>
</reference>
<reference evidence="3" key="1">
    <citation type="submission" date="2010-07" db="EMBL/GenBank/DDBJ databases">
        <title>The genome sequence of Gaeumannomyces graminis var. tritici strain R3-111a-1.</title>
        <authorList>
            <consortium name="The Broad Institute Genome Sequencing Platform"/>
            <person name="Ma L.-J."/>
            <person name="Dead R."/>
            <person name="Young S."/>
            <person name="Zeng Q."/>
            <person name="Koehrsen M."/>
            <person name="Alvarado L."/>
            <person name="Berlin A."/>
            <person name="Chapman S.B."/>
            <person name="Chen Z."/>
            <person name="Freedman E."/>
            <person name="Gellesch M."/>
            <person name="Goldberg J."/>
            <person name="Griggs A."/>
            <person name="Gujja S."/>
            <person name="Heilman E.R."/>
            <person name="Heiman D."/>
            <person name="Hepburn T."/>
            <person name="Howarth C."/>
            <person name="Jen D."/>
            <person name="Larson L."/>
            <person name="Mehta T."/>
            <person name="Neiman D."/>
            <person name="Pearson M."/>
            <person name="Roberts A."/>
            <person name="Saif S."/>
            <person name="Shea T."/>
            <person name="Shenoy N."/>
            <person name="Sisk P."/>
            <person name="Stolte C."/>
            <person name="Sykes S."/>
            <person name="Walk T."/>
            <person name="White J."/>
            <person name="Yandava C."/>
            <person name="Haas B."/>
            <person name="Nusbaum C."/>
            <person name="Birren B."/>
        </authorList>
    </citation>
    <scope>NUCLEOTIDE SEQUENCE [LARGE SCALE GENOMIC DNA]</scope>
    <source>
        <strain evidence="3">R3-111a-1</strain>
    </source>
</reference>
<reference evidence="1" key="2">
    <citation type="submission" date="2010-07" db="EMBL/GenBank/DDBJ databases">
        <authorList>
            <consortium name="The Broad Institute Genome Sequencing Platform"/>
            <consortium name="Broad Institute Genome Sequencing Center for Infectious Disease"/>
            <person name="Ma L.-J."/>
            <person name="Dead R."/>
            <person name="Young S."/>
            <person name="Zeng Q."/>
            <person name="Koehrsen M."/>
            <person name="Alvarado L."/>
            <person name="Berlin A."/>
            <person name="Chapman S.B."/>
            <person name="Chen Z."/>
            <person name="Freedman E."/>
            <person name="Gellesch M."/>
            <person name="Goldberg J."/>
            <person name="Griggs A."/>
            <person name="Gujja S."/>
            <person name="Heilman E.R."/>
            <person name="Heiman D."/>
            <person name="Hepburn T."/>
            <person name="Howarth C."/>
            <person name="Jen D."/>
            <person name="Larson L."/>
            <person name="Mehta T."/>
            <person name="Neiman D."/>
            <person name="Pearson M."/>
            <person name="Roberts A."/>
            <person name="Saif S."/>
            <person name="Shea T."/>
            <person name="Shenoy N."/>
            <person name="Sisk P."/>
            <person name="Stolte C."/>
            <person name="Sykes S."/>
            <person name="Walk T."/>
            <person name="White J."/>
            <person name="Yandava C."/>
            <person name="Haas B."/>
            <person name="Nusbaum C."/>
            <person name="Birren B."/>
        </authorList>
    </citation>
    <scope>NUCLEOTIDE SEQUENCE</scope>
    <source>
        <strain evidence="1">R3-111a-1</strain>
    </source>
</reference>
<dbReference type="VEuPathDB" id="FungiDB:GGTG_14454"/>
<dbReference type="eggNOG" id="KOG4177">
    <property type="taxonomic scope" value="Eukaryota"/>
</dbReference>
<proteinExistence type="predicted"/>
<keyword evidence="3" id="KW-1185">Reference proteome</keyword>
<dbReference type="STRING" id="644352.J3PLH7"/>
<reference evidence="2" key="5">
    <citation type="submission" date="2018-04" db="UniProtKB">
        <authorList>
            <consortium name="EnsemblFungi"/>
        </authorList>
    </citation>
    <scope>IDENTIFICATION</scope>
    <source>
        <strain evidence="2">R3-111a-1</strain>
    </source>
</reference>
<dbReference type="RefSeq" id="XP_009230643.1">
    <property type="nucleotide sequence ID" value="XM_009232379.1"/>
</dbReference>
<accession>J3PLH7</accession>
<dbReference type="EMBL" id="GL385869">
    <property type="protein sequence ID" value="EJT67969.1"/>
    <property type="molecule type" value="Genomic_DNA"/>
</dbReference>
<evidence type="ECO:0000313" key="1">
    <source>
        <dbReference type="EMBL" id="EJT67969.1"/>
    </source>
</evidence>